<name>A0A433RQZ5_9BACL</name>
<accession>A0A433RQZ5</accession>
<evidence type="ECO:0000313" key="2">
    <source>
        <dbReference type="Proteomes" id="UP000288623"/>
    </source>
</evidence>
<sequence length="59" mass="6991">MNENTYVDQFWIMILNNQVAGVYSTMQDMQAELVDDHPQEQQLIMQAYEIVRRELVGRS</sequence>
<dbReference type="OrthoDB" id="9909750at2"/>
<proteinExistence type="predicted"/>
<dbReference type="AlphaFoldDB" id="A0A433RQZ5"/>
<reference evidence="1 2" key="1">
    <citation type="submission" date="2014-11" db="EMBL/GenBank/DDBJ databases">
        <title>Genome sequence and analysis of novel Kurthia sp.</title>
        <authorList>
            <person name="Lawson J.N."/>
            <person name="Gonzalez J.E."/>
            <person name="Rinauldi L."/>
            <person name="Xuan Z."/>
            <person name="Firman A."/>
            <person name="Shaddox L."/>
            <person name="Trudeau A."/>
            <person name="Shah S."/>
            <person name="Reiman D."/>
        </authorList>
    </citation>
    <scope>NUCLEOTIDE SEQUENCE [LARGE SCALE GENOMIC DNA]</scope>
    <source>
        <strain evidence="1 2">3B1D</strain>
    </source>
</reference>
<comment type="caution">
    <text evidence="1">The sequence shown here is derived from an EMBL/GenBank/DDBJ whole genome shotgun (WGS) entry which is preliminary data.</text>
</comment>
<gene>
    <name evidence="1" type="ORF">QI30_15870</name>
</gene>
<evidence type="ECO:0000313" key="1">
    <source>
        <dbReference type="EMBL" id="RUS53034.1"/>
    </source>
</evidence>
<dbReference type="Proteomes" id="UP000288623">
    <property type="component" value="Unassembled WGS sequence"/>
</dbReference>
<dbReference type="EMBL" id="JTFC01000041">
    <property type="protein sequence ID" value="RUS53034.1"/>
    <property type="molecule type" value="Genomic_DNA"/>
</dbReference>
<keyword evidence="2" id="KW-1185">Reference proteome</keyword>
<protein>
    <submittedName>
        <fullName evidence="1">Uncharacterized protein</fullName>
    </submittedName>
</protein>
<organism evidence="1 2">
    <name type="scientific">Candidatus Kurthia intestinigallinarum</name>
    <dbReference type="NCBI Taxonomy" id="1562256"/>
    <lineage>
        <taxon>Bacteria</taxon>
        <taxon>Bacillati</taxon>
        <taxon>Bacillota</taxon>
        <taxon>Bacilli</taxon>
        <taxon>Bacillales</taxon>
        <taxon>Caryophanaceae</taxon>
        <taxon>Kurthia</taxon>
    </lineage>
</organism>
<dbReference type="RefSeq" id="WP_126991578.1">
    <property type="nucleotide sequence ID" value="NZ_JTFC01000041.1"/>
</dbReference>